<evidence type="ECO:0000256" key="1">
    <source>
        <dbReference type="SAM" id="MobiDB-lite"/>
    </source>
</evidence>
<protein>
    <submittedName>
        <fullName evidence="2">Cc8K15.2-like protein</fullName>
    </submittedName>
</protein>
<proteinExistence type="predicted"/>
<name>A0A164J765_9CRUS</name>
<keyword evidence="3" id="KW-1185">Reference proteome</keyword>
<dbReference type="OrthoDB" id="6380626at2759"/>
<reference evidence="2 3" key="1">
    <citation type="submission" date="2016-03" db="EMBL/GenBank/DDBJ databases">
        <title>EvidentialGene: Evidence-directed Construction of Genes on Genomes.</title>
        <authorList>
            <person name="Gilbert D.G."/>
            <person name="Choi J.-H."/>
            <person name="Mockaitis K."/>
            <person name="Colbourne J."/>
            <person name="Pfrender M."/>
        </authorList>
    </citation>
    <scope>NUCLEOTIDE SEQUENCE [LARGE SCALE GENOMIC DNA]</scope>
    <source>
        <strain evidence="2 3">Xinb3</strain>
        <tissue evidence="2">Complete organism</tissue>
    </source>
</reference>
<organism evidence="2 3">
    <name type="scientific">Daphnia magna</name>
    <dbReference type="NCBI Taxonomy" id="35525"/>
    <lineage>
        <taxon>Eukaryota</taxon>
        <taxon>Metazoa</taxon>
        <taxon>Ecdysozoa</taxon>
        <taxon>Arthropoda</taxon>
        <taxon>Crustacea</taxon>
        <taxon>Branchiopoda</taxon>
        <taxon>Diplostraca</taxon>
        <taxon>Cladocera</taxon>
        <taxon>Anomopoda</taxon>
        <taxon>Daphniidae</taxon>
        <taxon>Daphnia</taxon>
    </lineage>
</organism>
<accession>A0A164J765</accession>
<comment type="caution">
    <text evidence="2">The sequence shown here is derived from an EMBL/GenBank/DDBJ whole genome shotgun (WGS) entry which is preliminary data.</text>
</comment>
<dbReference type="EMBL" id="LRGB01005446">
    <property type="protein sequence ID" value="KZS02053.1"/>
    <property type="molecule type" value="Genomic_DNA"/>
</dbReference>
<feature type="non-terminal residue" evidence="2">
    <location>
        <position position="597"/>
    </location>
</feature>
<dbReference type="AlphaFoldDB" id="A0A164J765"/>
<gene>
    <name evidence="2" type="ORF">APZ42_001060</name>
</gene>
<dbReference type="Proteomes" id="UP000076858">
    <property type="component" value="Unassembled WGS sequence"/>
</dbReference>
<evidence type="ECO:0000313" key="3">
    <source>
        <dbReference type="Proteomes" id="UP000076858"/>
    </source>
</evidence>
<evidence type="ECO:0000313" key="2">
    <source>
        <dbReference type="EMBL" id="KZS02053.1"/>
    </source>
</evidence>
<sequence length="597" mass="68854">MPVLRSGKQVRESTSENVLNQLRKKSNQERRNIRGKSIDWLIGPSEEESLSKRSRLPIKSLVLKRYLHLSQQCSYSTKGSQSTREKCEIIFKELRTVWEKSNIPIKAENLCITAIVRLVKCWMSFKRIDLQARSKFTTKKLNERTSKRIENFSSDILKLFDMSANDCYETLKSSRQPGWKQDYQFLLNQRQTPQIGFMGREDQANIQLEKRRKARQICVEKKRNLTNTQIVQIFSDESSNISESTDEDNEDFIPDRTSTPHPSVITIDLPTRSILKDISQTSDRCNVSIRGQVAMASALIRSGGGNLLDVSLSKSTGHRHRKKQREEKAREIFEEWMANKPKFVVVHWDSKMITKLNGQMNERVAILVSGKPHLEAPKLLGVPIISDSTGLSQKNAVVNLLSTWEVTDNVIGLVFDTTASNTGIHRGCATLLEQQLGRAVLWLACRHHFYELHIKHVWSAVIGDSNSPIEPLLKRFQQEWENLDRDTHNLCLFEWPDDEESFSYQQGRKVLDWGQSHLASQSFPREDYRELIELTVIFLGGTLPAGRNFQFRKPGAHHRARFMHIAIYALKMQMLSERFQLDQNELSQIKTISDYIV</sequence>
<feature type="region of interest" description="Disordered" evidence="1">
    <location>
        <begin position="239"/>
        <end position="264"/>
    </location>
</feature>